<dbReference type="SUPFAM" id="SSF55874">
    <property type="entry name" value="ATPase domain of HSP90 chaperone/DNA topoisomerase II/histidine kinase"/>
    <property type="match status" value="1"/>
</dbReference>
<dbReference type="InterPro" id="IPR052957">
    <property type="entry name" value="Auxin_embryo_med"/>
</dbReference>
<keyword evidence="4" id="KW-1185">Reference proteome</keyword>
<proteinExistence type="predicted"/>
<dbReference type="GO" id="GO:0008270">
    <property type="term" value="F:zinc ion binding"/>
    <property type="evidence" value="ECO:0007669"/>
    <property type="project" value="UniProtKB-KW"/>
</dbReference>
<dbReference type="PANTHER" id="PTHR32387">
    <property type="entry name" value="WU:FJ29H11"/>
    <property type="match status" value="1"/>
</dbReference>
<dbReference type="Pfam" id="PF13020">
    <property type="entry name" value="NOV_C"/>
    <property type="match status" value="1"/>
</dbReference>
<dbReference type="InterPro" id="IPR036890">
    <property type="entry name" value="HATPase_C_sf"/>
</dbReference>
<dbReference type="NCBIfam" id="NF047352">
    <property type="entry name" value="P_loop_sacsin"/>
    <property type="match status" value="1"/>
</dbReference>
<keyword evidence="1" id="KW-0479">Metal-binding</keyword>
<protein>
    <recommendedName>
        <fullName evidence="2">SWIM-type domain-containing protein</fullName>
    </recommendedName>
</protein>
<evidence type="ECO:0000256" key="1">
    <source>
        <dbReference type="PROSITE-ProRule" id="PRU00325"/>
    </source>
</evidence>
<dbReference type="Proteomes" id="UP001311799">
    <property type="component" value="Unassembled WGS sequence"/>
</dbReference>
<evidence type="ECO:0000313" key="3">
    <source>
        <dbReference type="EMBL" id="KAK6588814.1"/>
    </source>
</evidence>
<keyword evidence="1" id="KW-0863">Zinc-finger</keyword>
<dbReference type="Pfam" id="PF25794">
    <property type="entry name" value="SACS"/>
    <property type="match status" value="1"/>
</dbReference>
<dbReference type="PROSITE" id="PS50966">
    <property type="entry name" value="ZF_SWIM"/>
    <property type="match status" value="1"/>
</dbReference>
<dbReference type="Gene3D" id="3.30.565.10">
    <property type="entry name" value="Histidine kinase-like ATPase, C-terminal domain"/>
    <property type="match status" value="1"/>
</dbReference>
<name>A0AAV9XXI6_9CRYT</name>
<accession>A0AAV9XXI6</accession>
<evidence type="ECO:0000313" key="4">
    <source>
        <dbReference type="Proteomes" id="UP001311799"/>
    </source>
</evidence>
<feature type="domain" description="SWIM-type" evidence="2">
    <location>
        <begin position="25"/>
        <end position="65"/>
    </location>
</feature>
<comment type="caution">
    <text evidence="3">The sequence shown here is derived from an EMBL/GenBank/DDBJ whole genome shotgun (WGS) entry which is preliminary data.</text>
</comment>
<reference evidence="3 4" key="1">
    <citation type="submission" date="2023-10" db="EMBL/GenBank/DDBJ databases">
        <title>Comparative genomics analysis reveals potential genetic determinants of host preference in Cryptosporidium xiaoi.</title>
        <authorList>
            <person name="Xiao L."/>
            <person name="Li J."/>
        </authorList>
    </citation>
    <scope>NUCLEOTIDE SEQUENCE [LARGE SCALE GENOMIC DNA]</scope>
    <source>
        <strain evidence="3 4">52996</strain>
    </source>
</reference>
<dbReference type="InterPro" id="IPR007527">
    <property type="entry name" value="Znf_SWIM"/>
</dbReference>
<sequence>MEKKVDIICQHPLGVIPCKDDPDIYNVLSLSSDQRIVDMLFFECSCPRKDRSLCSHIRAIAHKFRNRYSNELFKIFKLINETNVKNSLSNCVDKAENHQILLLRSVNRHFKLNDILDDTEVNCSRFKKKNKRVIISILKALSSISWRNYLIKTKSQTFFNSIKNSQLARDNISLEKLLESINLLLSEISNKEYSSPVEFFLDLEKLSLEEVEVKKQISFVNFLLRLIKGNELTSKNKDIIIRNIVKVLNTNDVDLLLSVNKLNFGTKKSENVNFSRFIQKVARILKRYQMTGNQEFGLDMDLILFEVFGVSLEFIGIENKMILDKLVVSRNNSFNPLIIDAITLKLQGKTRNEPGIHEISNISKDDVINIIYSAPILINLYDYLLWFSTGRNVIFGDLGDFIEDTMELEKLVDFFFVRFSYSNRIFCRDAIESSLFDNKICIYKIKKPNNGRNITLYNYYSSMVRSIVNCDAKNTINYFIGGCVQGNSLSGFTSFFTEEQFLNDITENEGLVLGFDKFFISILEICPPIFMIDIWEHVIYPLRNIVPLNEEGLELLLLTLFEKSSWFPLNNLIQIIPNYVLKDLKHKIYNIDATIDDLIVEQSIFKNVFFPLNFESIEDETHIDVGTCQKCISKKVNELERSSFISYIQHKRFGFSSLCPEIIANFSKIIEQSCKNLSLNLYSEIQHYVCELIQNADDNEYCSCIGKLPSIVFVYYPDGVLILNNEVGFSENDIESVCNIGNSSKKSYKKIGRFGIGFKSVFSITDTPYIFSNGFNIKFNSKSNSGAYIFPEWVNDDIHSIVPLHTQHSNFEFEFSHYQTKIWLPSKSSFKELGKAEVEDDLLLFTNNLKKIKIVNKNNVTIITKHEKNTSDELTLTKIRRKIYLSDLSDGKKRRSRETESETIRKFLIVRFNLEKYYENKPKILSDSNRSPIISIGIELSKDNNSFDGICITNNAKVYSFLPIKEFGFKFLINADFELTTSRESISNDSKWNNFVRDNITNAVLSSIQIWCDLDNFPLLKKSFINLLPSKNDLIDPFFSPIVNEIIKELYFRKYIFTVNGTLTFPRNSVFIDKTKSSYKYFLKLFPNINELSYLLTRYCGRQLIHNYLIDTRQRLVLQDLGVHEFNVGMLVDILHGLIRDFSYFGRSNKWYFNLFLLLEDHFANTNDSDKFKLKLQQLPMLITDNDQYVEYLKPETNKKQLFLSNNNFISIPKLDIYFVKNEFLNELRDYSENELSYNKVINFINFIGPYYIESSEYINIILENLSKVDLNPDELIYYTAMVAKVAIKNQEVVVSKEILVVNSDDRILPISKSFVLFNEDSKPNISDNITELFNFDPCISCSYTIFFETLSPKYIEYGSKKMWNTFFSLFGLSVIPFCFNELKVNKNNISNVVEIYKKYCLFDYATLEVHIKNLNEVIKDNGETYDYFCSGIDVLTSLMNELESKHSNNTILRHLLLSTNCNLYNLFQNHWDVIKVFWKLKGLNFNYKSFACLQFTNYPLFASVSIFQNKFIFKGLSPSRKLTIFQTIDFIEVISRVVNFLYIHPKDNIDLSIVEKALDIYVNIDIDYLLLLLNSIRNKNADYINLINKDKFDIDDYLHLIDGIVHLLKGKKIRCIFNRDDLIFPFEKNKKVIWKSLNDLFWEDDKKIIPDEFSLSFVFKNTYGLSSLHDLFNFFVKQHQVSWRPTDRHIILWLRSLFDNNDLISTSSNELYTYSTAISRLINFKFEKIRSILHIPVFVKDSEHFKWIKYDYIKKNKNEFLFSSSPYFYYLFHCKQFFVKNIIWSPYFSLFIRSDYIPDYSGICFGGWNSLFSQNVTISVSDIKTCTSSSGSLFYSDFISKFLGPLFEEFMRNGTNVVSKKDWKKLIDGKINILHSNLSMKFLSFTFESRSFFDSETKSLYSIHPSKITSNQERKDIILSLLLLVNSFFEENYLNLNCFIIANNILNLFDNLDTIDQVNIEKSLNKYIKKLEYDLNECKIDIDYLLFPDYYTDKDQKALGVREFSSNKSRFEADRGGIKTILKEIGRKGEELGYHYLLNKYESQVRQGQLVIFWVNENEETGLPYDLLMTFNNPENGSEGYKIYIEVKSSSNRNKDNFHITSNEWEFAERHSDYWILLISGVRLNDSNEGVVYKIIKNLHGRWKAGGLQMILSTSNELK</sequence>
<evidence type="ECO:0000259" key="2">
    <source>
        <dbReference type="PROSITE" id="PS50966"/>
    </source>
</evidence>
<dbReference type="EMBL" id="JAWDEY010000022">
    <property type="protein sequence ID" value="KAK6588814.1"/>
    <property type="molecule type" value="Genomic_DNA"/>
</dbReference>
<gene>
    <name evidence="3" type="ORF">RS030_2205</name>
</gene>
<keyword evidence="1" id="KW-0862">Zinc</keyword>
<dbReference type="InterPro" id="IPR058210">
    <property type="entry name" value="SACS/Nov_dom"/>
</dbReference>
<dbReference type="PANTHER" id="PTHR32387:SF0">
    <property type="entry name" value="PROTEIN NO VEIN"/>
    <property type="match status" value="1"/>
</dbReference>
<organism evidence="3 4">
    <name type="scientific">Cryptosporidium xiaoi</name>
    <dbReference type="NCBI Taxonomy" id="659607"/>
    <lineage>
        <taxon>Eukaryota</taxon>
        <taxon>Sar</taxon>
        <taxon>Alveolata</taxon>
        <taxon>Apicomplexa</taxon>
        <taxon>Conoidasida</taxon>
        <taxon>Coccidia</taxon>
        <taxon>Eucoccidiorida</taxon>
        <taxon>Eimeriorina</taxon>
        <taxon>Cryptosporidiidae</taxon>
        <taxon>Cryptosporidium</taxon>
    </lineage>
</organism>
<dbReference type="InterPro" id="IPR024975">
    <property type="entry name" value="NOV_C"/>
</dbReference>